<evidence type="ECO:0008006" key="3">
    <source>
        <dbReference type="Google" id="ProtNLM"/>
    </source>
</evidence>
<gene>
    <name evidence="1" type="ORF">XENORESO_009346</name>
</gene>
<name>A0ABV0VRE4_9TELE</name>
<keyword evidence="2" id="KW-1185">Reference proteome</keyword>
<dbReference type="EMBL" id="JAHRIM010002915">
    <property type="protein sequence ID" value="MEQ2259283.1"/>
    <property type="molecule type" value="Genomic_DNA"/>
</dbReference>
<proteinExistence type="predicted"/>
<evidence type="ECO:0000313" key="1">
    <source>
        <dbReference type="EMBL" id="MEQ2259283.1"/>
    </source>
</evidence>
<organism evidence="1 2">
    <name type="scientific">Xenotaenia resolanae</name>
    <dbReference type="NCBI Taxonomy" id="208358"/>
    <lineage>
        <taxon>Eukaryota</taxon>
        <taxon>Metazoa</taxon>
        <taxon>Chordata</taxon>
        <taxon>Craniata</taxon>
        <taxon>Vertebrata</taxon>
        <taxon>Euteleostomi</taxon>
        <taxon>Actinopterygii</taxon>
        <taxon>Neopterygii</taxon>
        <taxon>Teleostei</taxon>
        <taxon>Neoteleostei</taxon>
        <taxon>Acanthomorphata</taxon>
        <taxon>Ovalentaria</taxon>
        <taxon>Atherinomorphae</taxon>
        <taxon>Cyprinodontiformes</taxon>
        <taxon>Goodeidae</taxon>
        <taxon>Xenotaenia</taxon>
    </lineage>
</organism>
<sequence>MTASHFRVQWLVKWFIPLEHLHIMSHYTTLNDPQSVGADGRSHGAWFWFCWRSLPVKREFFLSTVATCMLSMRDCCKVNASNCPLLLHAHPGGVNATSH</sequence>
<evidence type="ECO:0000313" key="2">
    <source>
        <dbReference type="Proteomes" id="UP001444071"/>
    </source>
</evidence>
<reference evidence="1 2" key="1">
    <citation type="submission" date="2021-06" db="EMBL/GenBank/DDBJ databases">
        <authorList>
            <person name="Palmer J.M."/>
        </authorList>
    </citation>
    <scope>NUCLEOTIDE SEQUENCE [LARGE SCALE GENOMIC DNA]</scope>
    <source>
        <strain evidence="1 2">XR_2019</strain>
        <tissue evidence="1">Muscle</tissue>
    </source>
</reference>
<accession>A0ABV0VRE4</accession>
<protein>
    <recommendedName>
        <fullName evidence="3">Secreted protein</fullName>
    </recommendedName>
</protein>
<dbReference type="Proteomes" id="UP001444071">
    <property type="component" value="Unassembled WGS sequence"/>
</dbReference>
<comment type="caution">
    <text evidence="1">The sequence shown here is derived from an EMBL/GenBank/DDBJ whole genome shotgun (WGS) entry which is preliminary data.</text>
</comment>